<evidence type="ECO:0000313" key="3">
    <source>
        <dbReference type="Proteomes" id="UP001226762"/>
    </source>
</evidence>
<dbReference type="Pfam" id="PF01370">
    <property type="entry name" value="Epimerase"/>
    <property type="match status" value="1"/>
</dbReference>
<dbReference type="AlphaFoldDB" id="A0AAE3WFY0"/>
<protein>
    <submittedName>
        <fullName evidence="2">NAD(P)-dependent oxidoreductase</fullName>
    </submittedName>
</protein>
<organism evidence="2 3">
    <name type="scientific">Marimonas arenosa</name>
    <dbReference type="NCBI Taxonomy" id="1795305"/>
    <lineage>
        <taxon>Bacteria</taxon>
        <taxon>Pseudomonadati</taxon>
        <taxon>Pseudomonadota</taxon>
        <taxon>Alphaproteobacteria</taxon>
        <taxon>Rhodobacterales</taxon>
        <taxon>Paracoccaceae</taxon>
        <taxon>Marimonas</taxon>
    </lineage>
</organism>
<evidence type="ECO:0000313" key="2">
    <source>
        <dbReference type="EMBL" id="MDQ2090955.1"/>
    </source>
</evidence>
<dbReference type="RefSeq" id="WP_306736244.1">
    <property type="nucleotide sequence ID" value="NZ_JANHAX010000004.1"/>
</dbReference>
<comment type="caution">
    <text evidence="2">The sequence shown here is derived from an EMBL/GenBank/DDBJ whole genome shotgun (WGS) entry which is preliminary data.</text>
</comment>
<dbReference type="InterPro" id="IPR001509">
    <property type="entry name" value="Epimerase_deHydtase"/>
</dbReference>
<reference evidence="2" key="2">
    <citation type="submission" date="2023-02" db="EMBL/GenBank/DDBJ databases">
        <title>'Rhodoalgimonas zhirmunskyi' gen. nov., isolated from a red alga.</title>
        <authorList>
            <person name="Nedashkovskaya O.I."/>
            <person name="Otstavnykh N.Y."/>
            <person name="Bystritskaya E.P."/>
            <person name="Balabanova L.A."/>
            <person name="Isaeva M.P."/>
        </authorList>
    </citation>
    <scope>NUCLEOTIDE SEQUENCE</scope>
    <source>
        <strain evidence="2">KCTC 52189</strain>
    </source>
</reference>
<accession>A0AAE3WFY0</accession>
<evidence type="ECO:0000259" key="1">
    <source>
        <dbReference type="Pfam" id="PF01370"/>
    </source>
</evidence>
<dbReference type="Proteomes" id="UP001226762">
    <property type="component" value="Unassembled WGS sequence"/>
</dbReference>
<dbReference type="InterPro" id="IPR036291">
    <property type="entry name" value="NAD(P)-bd_dom_sf"/>
</dbReference>
<dbReference type="EMBL" id="JANHAX010000004">
    <property type="protein sequence ID" value="MDQ2090955.1"/>
    <property type="molecule type" value="Genomic_DNA"/>
</dbReference>
<dbReference type="Gene3D" id="3.40.50.720">
    <property type="entry name" value="NAD(P)-binding Rossmann-like Domain"/>
    <property type="match status" value="1"/>
</dbReference>
<gene>
    <name evidence="2" type="ORF">NO357_13710</name>
</gene>
<proteinExistence type="predicted"/>
<reference evidence="2" key="1">
    <citation type="submission" date="2022-07" db="EMBL/GenBank/DDBJ databases">
        <authorList>
            <person name="Otstavnykh N."/>
            <person name="Isaeva M."/>
            <person name="Bystritskaya E."/>
        </authorList>
    </citation>
    <scope>NUCLEOTIDE SEQUENCE</scope>
    <source>
        <strain evidence="2">KCTC 52189</strain>
    </source>
</reference>
<keyword evidence="3" id="KW-1185">Reference proteome</keyword>
<feature type="domain" description="NAD-dependent epimerase/dehydratase" evidence="1">
    <location>
        <begin position="20"/>
        <end position="176"/>
    </location>
</feature>
<sequence>MRQQSGDAKIMPEMQQERHILVLGASGKLGRMLRNLWRDAPPPGLSIHWQYRKNPQGDGLVWQPGAPAPSDLPEIDAVVALWGVTPGPGRDLAENSRLAVAAMALAKALGAGRVLHCSSAAVYEPGPEPRAEPEAGGAVNAYGAAKLAMEAAIAEATASGGPPSCAMRIANVVGADSLFAAIDRGAGRITLDRFDGGAGPRRSYLSVPTLARALQALVTCPIDALPDVVNLADPEPYEMEELARAAGCAVDWRPAPPSAAAMVELDTGRLQRLTGVLPRTSATDIIADWRRLREPR</sequence>
<name>A0AAE3WFY0_9RHOB</name>
<dbReference type="SUPFAM" id="SSF51735">
    <property type="entry name" value="NAD(P)-binding Rossmann-fold domains"/>
    <property type="match status" value="1"/>
</dbReference>